<sequence length="430" mass="45901">MAFPACRPLTFIMTGFGWLLLASLLGMASLIGLVRGTPLPPGLRLVHVHGALVGGVAQMIMGAMLTFVSTLLMTGRDRRDSHPVLFAAMNGGALALVLGFGFRNYQVVAAAGCVVLAAFFWVGRDTWQQARRSVNRPPLNVWYYALALAALAGGLALGIGMAAQVIQPAWTGSARLVHLHLNLMGFVTVTIVGTMHNLLPTILQQPLHNPRLSRLVFFLLPAGIAVLISGFALSSLSIEFIGGTALALAVCLYAFNLFATWRASSRPGDAASDHLLTATFFLVLAVFMGLLVAANYLGEHPFLPFGTLHLVAYTHTALTGFVLQTIFGALSHLVPVTLAAHRVASNKKRGPYLDMLIRIMNRWRVAQVVGLSMGTAGLGLVASLTWTAPLGSVVVQTAVWVTFGLFLTSLTLFSVKLAWVFSTRAGKDTA</sequence>
<dbReference type="OrthoDB" id="8482278at2"/>
<dbReference type="InterPro" id="IPR036927">
    <property type="entry name" value="Cyt_c_oxase-like_su1_sf"/>
</dbReference>
<evidence type="ECO:0000313" key="2">
    <source>
        <dbReference type="EMBL" id="SLM48346.1"/>
    </source>
</evidence>
<evidence type="ECO:0000256" key="1">
    <source>
        <dbReference type="SAM" id="Phobius"/>
    </source>
</evidence>
<dbReference type="Gene3D" id="1.20.210.10">
    <property type="entry name" value="Cytochrome c oxidase-like, subunit I domain"/>
    <property type="match status" value="1"/>
</dbReference>
<feature type="transmembrane region" description="Helical" evidence="1">
    <location>
        <begin position="107"/>
        <end position="123"/>
    </location>
</feature>
<feature type="transmembrane region" description="Helical" evidence="1">
    <location>
        <begin position="240"/>
        <end position="263"/>
    </location>
</feature>
<dbReference type="SUPFAM" id="SSF81442">
    <property type="entry name" value="Cytochrome c oxidase subunit I-like"/>
    <property type="match status" value="1"/>
</dbReference>
<gene>
    <name evidence="2" type="ORF">NSJP_2174</name>
</gene>
<protein>
    <recommendedName>
        <fullName evidence="4">Cbb3-type cytochrome c oxidase subunit I</fullName>
    </recommendedName>
</protein>
<keyword evidence="1" id="KW-0472">Membrane</keyword>
<keyword evidence="3" id="KW-1185">Reference proteome</keyword>
<feature type="transmembrane region" description="Helical" evidence="1">
    <location>
        <begin position="84"/>
        <end position="101"/>
    </location>
</feature>
<dbReference type="Proteomes" id="UP000192042">
    <property type="component" value="Chromosome I"/>
</dbReference>
<evidence type="ECO:0000313" key="3">
    <source>
        <dbReference type="Proteomes" id="UP000192042"/>
    </source>
</evidence>
<keyword evidence="1" id="KW-0812">Transmembrane</keyword>
<feature type="transmembrane region" description="Helical" evidence="1">
    <location>
        <begin position="398"/>
        <end position="421"/>
    </location>
</feature>
<dbReference type="EMBL" id="LT828648">
    <property type="protein sequence ID" value="SLM48346.1"/>
    <property type="molecule type" value="Genomic_DNA"/>
</dbReference>
<dbReference type="STRING" id="1325564.NSJP_2174"/>
<reference evidence="2 3" key="1">
    <citation type="submission" date="2017-03" db="EMBL/GenBank/DDBJ databases">
        <authorList>
            <person name="Afonso C.L."/>
            <person name="Miller P.J."/>
            <person name="Scott M.A."/>
            <person name="Spackman E."/>
            <person name="Goraichik I."/>
            <person name="Dimitrov K.M."/>
            <person name="Suarez D.L."/>
            <person name="Swayne D.E."/>
        </authorList>
    </citation>
    <scope>NUCLEOTIDE SEQUENCE [LARGE SCALE GENOMIC DNA]</scope>
    <source>
        <strain evidence="2">Genome sequencing of Nitrospira japonica strain NJ11</strain>
    </source>
</reference>
<dbReference type="AlphaFoldDB" id="A0A1W1I5R2"/>
<feature type="transmembrane region" description="Helical" evidence="1">
    <location>
        <begin position="275"/>
        <end position="297"/>
    </location>
</feature>
<feature type="transmembrane region" description="Helical" evidence="1">
    <location>
        <begin position="317"/>
        <end position="344"/>
    </location>
</feature>
<feature type="transmembrane region" description="Helical" evidence="1">
    <location>
        <begin position="215"/>
        <end position="234"/>
    </location>
</feature>
<feature type="transmembrane region" description="Helical" evidence="1">
    <location>
        <begin position="52"/>
        <end position="72"/>
    </location>
</feature>
<feature type="transmembrane region" description="Helical" evidence="1">
    <location>
        <begin position="365"/>
        <end position="386"/>
    </location>
</feature>
<evidence type="ECO:0008006" key="4">
    <source>
        <dbReference type="Google" id="ProtNLM"/>
    </source>
</evidence>
<name>A0A1W1I5R2_9BACT</name>
<organism evidence="2 3">
    <name type="scientific">Nitrospira japonica</name>
    <dbReference type="NCBI Taxonomy" id="1325564"/>
    <lineage>
        <taxon>Bacteria</taxon>
        <taxon>Pseudomonadati</taxon>
        <taxon>Nitrospirota</taxon>
        <taxon>Nitrospiria</taxon>
        <taxon>Nitrospirales</taxon>
        <taxon>Nitrospiraceae</taxon>
        <taxon>Nitrospira</taxon>
    </lineage>
</organism>
<feature type="transmembrane region" description="Helical" evidence="1">
    <location>
        <begin position="183"/>
        <end position="203"/>
    </location>
</feature>
<keyword evidence="1" id="KW-1133">Transmembrane helix</keyword>
<accession>A0A1W1I5R2</accession>
<dbReference type="KEGG" id="nja:NSJP_2174"/>
<feature type="transmembrane region" description="Helical" evidence="1">
    <location>
        <begin position="143"/>
        <end position="163"/>
    </location>
</feature>
<proteinExistence type="predicted"/>